<keyword evidence="3 7" id="KW-0694">RNA-binding</keyword>
<dbReference type="EMBL" id="MFKI01000020">
    <property type="protein sequence ID" value="OGG39001.1"/>
    <property type="molecule type" value="Genomic_DNA"/>
</dbReference>
<dbReference type="Gene3D" id="3.90.470.10">
    <property type="entry name" value="Ribosomal protein L22/L17"/>
    <property type="match status" value="1"/>
</dbReference>
<reference evidence="12 13" key="1">
    <citation type="journal article" date="2016" name="Nat. Commun.">
        <title>Thousands of microbial genomes shed light on interconnected biogeochemical processes in an aquifer system.</title>
        <authorList>
            <person name="Anantharaman K."/>
            <person name="Brown C.T."/>
            <person name="Hug L.A."/>
            <person name="Sharon I."/>
            <person name="Castelle C.J."/>
            <person name="Probst A.J."/>
            <person name="Thomas B.C."/>
            <person name="Singh A."/>
            <person name="Wilkins M.J."/>
            <person name="Karaoz U."/>
            <person name="Brodie E.L."/>
            <person name="Williams K.H."/>
            <person name="Hubbard S.S."/>
            <person name="Banfield J.F."/>
        </authorList>
    </citation>
    <scope>NUCLEOTIDE SEQUENCE [LARGE SCALE GENOMIC DNA]</scope>
</reference>
<dbReference type="InterPro" id="IPR018260">
    <property type="entry name" value="Ribosomal_uL22_CS"/>
</dbReference>
<dbReference type="AlphaFoldDB" id="A0A1F6BQ16"/>
<dbReference type="SUPFAM" id="SSF54843">
    <property type="entry name" value="Ribosomal protein L22"/>
    <property type="match status" value="1"/>
</dbReference>
<keyword evidence="2 7" id="KW-0699">rRNA-binding</keyword>
<evidence type="ECO:0000256" key="8">
    <source>
        <dbReference type="RuleBase" id="RU004005"/>
    </source>
</evidence>
<dbReference type="GO" id="GO:0019843">
    <property type="term" value="F:rRNA binding"/>
    <property type="evidence" value="ECO:0007669"/>
    <property type="project" value="UniProtKB-UniRule"/>
</dbReference>
<evidence type="ECO:0000256" key="9">
    <source>
        <dbReference type="RuleBase" id="RU004006"/>
    </source>
</evidence>
<dbReference type="GO" id="GO:0006412">
    <property type="term" value="P:translation"/>
    <property type="evidence" value="ECO:0007669"/>
    <property type="project" value="UniProtKB-UniRule"/>
</dbReference>
<dbReference type="InterPro" id="IPR036394">
    <property type="entry name" value="Ribosomal_uL22_sf"/>
</dbReference>
<evidence type="ECO:0000256" key="2">
    <source>
        <dbReference type="ARBA" id="ARBA00022730"/>
    </source>
</evidence>
<evidence type="ECO:0000256" key="7">
    <source>
        <dbReference type="HAMAP-Rule" id="MF_01331"/>
    </source>
</evidence>
<name>A0A1F6BQ16_9BACT</name>
<feature type="compositionally biased region" description="Basic residues" evidence="11">
    <location>
        <begin position="124"/>
        <end position="135"/>
    </location>
</feature>
<feature type="compositionally biased region" description="Basic and acidic residues" evidence="11">
    <location>
        <begin position="136"/>
        <end position="156"/>
    </location>
</feature>
<keyword evidence="4 7" id="KW-0689">Ribosomal protein</keyword>
<evidence type="ECO:0000256" key="10">
    <source>
        <dbReference type="RuleBase" id="RU004008"/>
    </source>
</evidence>
<dbReference type="InterPro" id="IPR001063">
    <property type="entry name" value="Ribosomal_uL22"/>
</dbReference>
<dbReference type="HAMAP" id="MF_01331_B">
    <property type="entry name" value="Ribosomal_uL22_B"/>
    <property type="match status" value="1"/>
</dbReference>
<proteinExistence type="inferred from homology"/>
<dbReference type="InterPro" id="IPR047867">
    <property type="entry name" value="Ribosomal_uL22_bac/org-type"/>
</dbReference>
<dbReference type="NCBIfam" id="TIGR01044">
    <property type="entry name" value="rplV_bact"/>
    <property type="match status" value="1"/>
</dbReference>
<dbReference type="Pfam" id="PF00237">
    <property type="entry name" value="Ribosomal_L22"/>
    <property type="match status" value="1"/>
</dbReference>
<evidence type="ECO:0000256" key="11">
    <source>
        <dbReference type="SAM" id="MobiDB-lite"/>
    </source>
</evidence>
<gene>
    <name evidence="7" type="primary">rplV</name>
    <name evidence="12" type="ORF">A2127_01495</name>
</gene>
<evidence type="ECO:0000256" key="1">
    <source>
        <dbReference type="ARBA" id="ARBA00009451"/>
    </source>
</evidence>
<dbReference type="Proteomes" id="UP000179324">
    <property type="component" value="Unassembled WGS sequence"/>
</dbReference>
<comment type="caution">
    <text evidence="12">The sequence shown here is derived from an EMBL/GenBank/DDBJ whole genome shotgun (WGS) entry which is preliminary data.</text>
</comment>
<protein>
    <recommendedName>
        <fullName evidence="6 7">Large ribosomal subunit protein uL22</fullName>
    </recommendedName>
</protein>
<dbReference type="GO" id="GO:0003735">
    <property type="term" value="F:structural constituent of ribosome"/>
    <property type="evidence" value="ECO:0007669"/>
    <property type="project" value="InterPro"/>
</dbReference>
<evidence type="ECO:0000256" key="3">
    <source>
        <dbReference type="ARBA" id="ARBA00022884"/>
    </source>
</evidence>
<sequence>MTEITAKLKHLNIAPRKTRLVADTMRGLSANDAEAELLLQSRRPGVPLLKLLRSAVANAKANHKIEQAKLYVKEIKVDEGPVMKRYMSRAFGRVNLIEKKTSHVTLVLGVSEKTKESRFTVLPKPKKEKEHKHKKPEAEKTEPDKAKPLPEKKTEKGPGFFRRTFRRKSV</sequence>
<dbReference type="PANTHER" id="PTHR13501">
    <property type="entry name" value="CHLOROPLAST 50S RIBOSOMAL PROTEIN L22-RELATED"/>
    <property type="match status" value="1"/>
</dbReference>
<evidence type="ECO:0000256" key="5">
    <source>
        <dbReference type="ARBA" id="ARBA00023274"/>
    </source>
</evidence>
<evidence type="ECO:0000313" key="13">
    <source>
        <dbReference type="Proteomes" id="UP000179324"/>
    </source>
</evidence>
<dbReference type="PROSITE" id="PS00464">
    <property type="entry name" value="RIBOSOMAL_L22"/>
    <property type="match status" value="1"/>
</dbReference>
<keyword evidence="5 7" id="KW-0687">Ribonucleoprotein</keyword>
<feature type="region of interest" description="Disordered" evidence="11">
    <location>
        <begin position="118"/>
        <end position="170"/>
    </location>
</feature>
<evidence type="ECO:0000256" key="4">
    <source>
        <dbReference type="ARBA" id="ARBA00022980"/>
    </source>
</evidence>
<comment type="function">
    <text evidence="7 10">This protein binds specifically to 23S rRNA; its binding is stimulated by other ribosomal proteins, e.g., L4, L17, and L20. It is important during the early stages of 50S assembly. It makes multiple contacts with different domains of the 23S rRNA in the assembled 50S subunit and ribosome.</text>
</comment>
<accession>A0A1F6BQ16</accession>
<evidence type="ECO:0000313" key="12">
    <source>
        <dbReference type="EMBL" id="OGG39001.1"/>
    </source>
</evidence>
<dbReference type="GO" id="GO:0022625">
    <property type="term" value="C:cytosolic large ribosomal subunit"/>
    <property type="evidence" value="ECO:0007669"/>
    <property type="project" value="TreeGrafter"/>
</dbReference>
<comment type="subunit">
    <text evidence="7 9">Part of the 50S ribosomal subunit.</text>
</comment>
<organism evidence="12 13">
    <name type="scientific">Candidatus Jorgensenbacteria bacterium GWC1_48_12</name>
    <dbReference type="NCBI Taxonomy" id="1798469"/>
    <lineage>
        <taxon>Bacteria</taxon>
        <taxon>Candidatus Joergenseniibacteriota</taxon>
    </lineage>
</organism>
<dbReference type="PANTHER" id="PTHR13501:SF8">
    <property type="entry name" value="LARGE RIBOSOMAL SUBUNIT PROTEIN UL22M"/>
    <property type="match status" value="1"/>
</dbReference>
<evidence type="ECO:0000256" key="6">
    <source>
        <dbReference type="ARBA" id="ARBA00035207"/>
    </source>
</evidence>
<dbReference type="InterPro" id="IPR005727">
    <property type="entry name" value="Ribosomal_uL22_bac/chlpt-type"/>
</dbReference>
<dbReference type="CDD" id="cd00336">
    <property type="entry name" value="Ribosomal_L22"/>
    <property type="match status" value="1"/>
</dbReference>
<comment type="similarity">
    <text evidence="1 7 8">Belongs to the universal ribosomal protein uL22 family.</text>
</comment>
<comment type="function">
    <text evidence="7">The globular domain of the protein is located near the polypeptide exit tunnel on the outside of the subunit, while an extended beta-hairpin is found that lines the wall of the exit tunnel in the center of the 70S ribosome.</text>
</comment>